<organism evidence="4 5">
    <name type="scientific">Syntrophobacter fumaroxidans (strain DSM 10017 / MPOB)</name>
    <dbReference type="NCBI Taxonomy" id="335543"/>
    <lineage>
        <taxon>Bacteria</taxon>
        <taxon>Pseudomonadati</taxon>
        <taxon>Thermodesulfobacteriota</taxon>
        <taxon>Syntrophobacteria</taxon>
        <taxon>Syntrophobacterales</taxon>
        <taxon>Syntrophobacteraceae</taxon>
        <taxon>Syntrophobacter</taxon>
    </lineage>
</organism>
<proteinExistence type="predicted"/>
<feature type="domain" description="Glycosyl transferase family 1" evidence="2">
    <location>
        <begin position="187"/>
        <end position="347"/>
    </location>
</feature>
<dbReference type="eggNOG" id="COG0438">
    <property type="taxonomic scope" value="Bacteria"/>
</dbReference>
<dbReference type="EMBL" id="CP000478">
    <property type="protein sequence ID" value="ABK17935.1"/>
    <property type="molecule type" value="Genomic_DNA"/>
</dbReference>
<dbReference type="STRING" id="335543.Sfum_2253"/>
<evidence type="ECO:0000259" key="3">
    <source>
        <dbReference type="Pfam" id="PF13439"/>
    </source>
</evidence>
<dbReference type="InterPro" id="IPR001296">
    <property type="entry name" value="Glyco_trans_1"/>
</dbReference>
<keyword evidence="4" id="KW-0808">Transferase</keyword>
<name>A0LKI3_SYNFM</name>
<keyword evidence="5" id="KW-1185">Reference proteome</keyword>
<gene>
    <name evidence="4" type="ordered locus">Sfum_2253</name>
</gene>
<dbReference type="InterPro" id="IPR028098">
    <property type="entry name" value="Glyco_trans_4-like_N"/>
</dbReference>
<dbReference type="Gene3D" id="3.40.50.2000">
    <property type="entry name" value="Glycogen Phosphorylase B"/>
    <property type="match status" value="2"/>
</dbReference>
<accession>A0LKI3</accession>
<dbReference type="AlphaFoldDB" id="A0LKI3"/>
<dbReference type="CAZy" id="GT4">
    <property type="family name" value="Glycosyltransferase Family 4"/>
</dbReference>
<dbReference type="Pfam" id="PF13439">
    <property type="entry name" value="Glyco_transf_4"/>
    <property type="match status" value="1"/>
</dbReference>
<dbReference type="KEGG" id="sfu:Sfum_2253"/>
<evidence type="ECO:0000259" key="2">
    <source>
        <dbReference type="Pfam" id="PF00534"/>
    </source>
</evidence>
<dbReference type="SUPFAM" id="SSF53756">
    <property type="entry name" value="UDP-Glycosyltransferase/glycogen phosphorylase"/>
    <property type="match status" value="1"/>
</dbReference>
<evidence type="ECO:0000313" key="5">
    <source>
        <dbReference type="Proteomes" id="UP000001784"/>
    </source>
</evidence>
<dbReference type="InParanoid" id="A0LKI3"/>
<dbReference type="Proteomes" id="UP000001784">
    <property type="component" value="Chromosome"/>
</dbReference>
<sequence>MRSRPMPPNVSRQPAGDVPVKTVFLLQDLLYGGTQRQVLDLALHLDRTRFAVELWMMQAGDDLVPLARDRGIPLRWLSRARFAGPLCLFRLWRLLRRERVELLVLFTVVPNIWGRLLGRPAKVPVIVGTCRGGGSPRRQHERWLWNRADHLICNSRDLKDVLLRSCPMPDAMVSVVPNGVDLELFRPPNFRSPDGEVILSIARFVPDKDQKTLVEAFAAIADRHPGAELRLVGDGPRLEPVRRHAFALLPESRVAFLPGRLDLLPLFHQSSLFVLSSLREGLPNVILEAMATGLPVVATRVGGIPEVVEEGRTGLLVPAGDVRAMASALDRLLSDENLRDSYGKAGRMKVETKHHCRTAARQHEDIFERLLHERAPDGTAIARSRMKQGCGQEGCIGREGTKPSPTSDRPNIP</sequence>
<feature type="domain" description="Glycosyltransferase subfamily 4-like N-terminal" evidence="3">
    <location>
        <begin position="31"/>
        <end position="183"/>
    </location>
</feature>
<feature type="region of interest" description="Disordered" evidence="1">
    <location>
        <begin position="388"/>
        <end position="413"/>
    </location>
</feature>
<protein>
    <submittedName>
        <fullName evidence="4">Glycosyl transferase, group 1</fullName>
    </submittedName>
</protein>
<dbReference type="GO" id="GO:0016757">
    <property type="term" value="F:glycosyltransferase activity"/>
    <property type="evidence" value="ECO:0007669"/>
    <property type="project" value="InterPro"/>
</dbReference>
<dbReference type="Pfam" id="PF00534">
    <property type="entry name" value="Glycos_transf_1"/>
    <property type="match status" value="1"/>
</dbReference>
<evidence type="ECO:0000313" key="4">
    <source>
        <dbReference type="EMBL" id="ABK17935.1"/>
    </source>
</evidence>
<dbReference type="PANTHER" id="PTHR12526">
    <property type="entry name" value="GLYCOSYLTRANSFERASE"/>
    <property type="match status" value="1"/>
</dbReference>
<evidence type="ECO:0000256" key="1">
    <source>
        <dbReference type="SAM" id="MobiDB-lite"/>
    </source>
</evidence>
<dbReference type="HOGENOM" id="CLU_009583_0_3_7"/>
<feature type="compositionally biased region" description="Polar residues" evidence="1">
    <location>
        <begin position="403"/>
        <end position="413"/>
    </location>
</feature>
<reference evidence="4 5" key="1">
    <citation type="submission" date="2006-10" db="EMBL/GenBank/DDBJ databases">
        <title>Complete sequence of Syntrophobacter fumaroxidans MPOB.</title>
        <authorList>
            <consortium name="US DOE Joint Genome Institute"/>
            <person name="Copeland A."/>
            <person name="Lucas S."/>
            <person name="Lapidus A."/>
            <person name="Barry K."/>
            <person name="Detter J.C."/>
            <person name="Glavina del Rio T."/>
            <person name="Hammon N."/>
            <person name="Israni S."/>
            <person name="Pitluck S."/>
            <person name="Goltsman E.G."/>
            <person name="Martinez M."/>
            <person name="Schmutz J."/>
            <person name="Larimer F."/>
            <person name="Land M."/>
            <person name="Hauser L."/>
            <person name="Kyrpides N."/>
            <person name="Kim E."/>
            <person name="Boone D.R."/>
            <person name="Brockman F."/>
            <person name="Culley D."/>
            <person name="Ferry J."/>
            <person name="Gunsalus R."/>
            <person name="McInerney M.J."/>
            <person name="Morrison M."/>
            <person name="Plugge C."/>
            <person name="Rohlin L."/>
            <person name="Scholten J."/>
            <person name="Sieber J."/>
            <person name="Stams A.J.M."/>
            <person name="Worm P."/>
            <person name="Henstra A.M."/>
            <person name="Richardson P."/>
        </authorList>
    </citation>
    <scope>NUCLEOTIDE SEQUENCE [LARGE SCALE GENOMIC DNA]</scope>
    <source>
        <strain evidence="5">DSM 10017 / MPOB</strain>
    </source>
</reference>